<dbReference type="EMBL" id="JARYMX010000005">
    <property type="protein sequence ID" value="KAJ9547855.1"/>
    <property type="molecule type" value="Genomic_DNA"/>
</dbReference>
<comment type="caution">
    <text evidence="2">The sequence shown here is derived from an EMBL/GenBank/DDBJ whole genome shotgun (WGS) entry which is preliminary data.</text>
</comment>
<keyword evidence="1" id="KW-0472">Membrane</keyword>
<feature type="transmembrane region" description="Helical" evidence="1">
    <location>
        <begin position="142"/>
        <end position="164"/>
    </location>
</feature>
<keyword evidence="3" id="KW-1185">Reference proteome</keyword>
<evidence type="ECO:0000313" key="2">
    <source>
        <dbReference type="EMBL" id="KAJ9547855.1"/>
    </source>
</evidence>
<organism evidence="2 3">
    <name type="scientific">Centaurea solstitialis</name>
    <name type="common">yellow star-thistle</name>
    <dbReference type="NCBI Taxonomy" id="347529"/>
    <lineage>
        <taxon>Eukaryota</taxon>
        <taxon>Viridiplantae</taxon>
        <taxon>Streptophyta</taxon>
        <taxon>Embryophyta</taxon>
        <taxon>Tracheophyta</taxon>
        <taxon>Spermatophyta</taxon>
        <taxon>Magnoliopsida</taxon>
        <taxon>eudicotyledons</taxon>
        <taxon>Gunneridae</taxon>
        <taxon>Pentapetalae</taxon>
        <taxon>asterids</taxon>
        <taxon>campanulids</taxon>
        <taxon>Asterales</taxon>
        <taxon>Asteraceae</taxon>
        <taxon>Carduoideae</taxon>
        <taxon>Cardueae</taxon>
        <taxon>Centaureinae</taxon>
        <taxon>Centaurea</taxon>
    </lineage>
</organism>
<feature type="transmembrane region" description="Helical" evidence="1">
    <location>
        <begin position="75"/>
        <end position="97"/>
    </location>
</feature>
<evidence type="ECO:0000256" key="1">
    <source>
        <dbReference type="SAM" id="Phobius"/>
    </source>
</evidence>
<accession>A0AA38T4A7</accession>
<feature type="transmembrane region" description="Helical" evidence="1">
    <location>
        <begin position="109"/>
        <end position="136"/>
    </location>
</feature>
<proteinExistence type="predicted"/>
<keyword evidence="1" id="KW-1133">Transmembrane helix</keyword>
<dbReference type="Proteomes" id="UP001172457">
    <property type="component" value="Chromosome 5"/>
</dbReference>
<evidence type="ECO:0000313" key="3">
    <source>
        <dbReference type="Proteomes" id="UP001172457"/>
    </source>
</evidence>
<dbReference type="AlphaFoldDB" id="A0AA38T4A7"/>
<gene>
    <name evidence="2" type="ORF">OSB04_020398</name>
</gene>
<sequence>MEIDLDHDPTILTGGAIELTISIQDDRHQFPMPDDPSFEKHSRNLHFVYIGTLNKVYGPLIILLHLSPLEIHCSFMIISVVAFIIATCTSRVLIYTMDHSQSLTRHFSLIYYMIINIVICFSGVLALLSLVLTLLIPHNLNWIGFPIILILFGLVVGCYFYVYIKLRGNERSTQLEN</sequence>
<name>A0AA38T4A7_9ASTR</name>
<feature type="transmembrane region" description="Helical" evidence="1">
    <location>
        <begin position="47"/>
        <end position="69"/>
    </location>
</feature>
<protein>
    <submittedName>
        <fullName evidence="2">Uncharacterized protein</fullName>
    </submittedName>
</protein>
<reference evidence="2" key="1">
    <citation type="submission" date="2023-03" db="EMBL/GenBank/DDBJ databases">
        <title>Chromosome-scale reference genome and RAD-based genetic map of yellow starthistle (Centaurea solstitialis) reveal putative structural variation and QTLs associated with invader traits.</title>
        <authorList>
            <person name="Reatini B."/>
            <person name="Cang F.A."/>
            <person name="Jiang Q."/>
            <person name="Mckibben M.T.W."/>
            <person name="Barker M.S."/>
            <person name="Rieseberg L.H."/>
            <person name="Dlugosch K.M."/>
        </authorList>
    </citation>
    <scope>NUCLEOTIDE SEQUENCE</scope>
    <source>
        <strain evidence="2">CAN-66</strain>
        <tissue evidence="2">Leaf</tissue>
    </source>
</reference>
<keyword evidence="1" id="KW-0812">Transmembrane</keyword>